<accession>A0ABU3E0T1</accession>
<feature type="domain" description="RNA polymerase sigma factor 70 region 4 type 2" evidence="7">
    <location>
        <begin position="117"/>
        <end position="163"/>
    </location>
</feature>
<keyword evidence="4" id="KW-0804">Transcription</keyword>
<comment type="similarity">
    <text evidence="1">Belongs to the sigma-70 factor family. ECF subfamily.</text>
</comment>
<protein>
    <submittedName>
        <fullName evidence="8">RNA polymerase sigma-70 factor</fullName>
    </submittedName>
</protein>
<keyword evidence="2" id="KW-0805">Transcription regulation</keyword>
<feature type="coiled-coil region" evidence="5">
    <location>
        <begin position="102"/>
        <end position="129"/>
    </location>
</feature>
<dbReference type="CDD" id="cd06171">
    <property type="entry name" value="Sigma70_r4"/>
    <property type="match status" value="1"/>
</dbReference>
<evidence type="ECO:0000256" key="4">
    <source>
        <dbReference type="ARBA" id="ARBA00023163"/>
    </source>
</evidence>
<dbReference type="NCBIfam" id="TIGR02937">
    <property type="entry name" value="sigma70-ECF"/>
    <property type="match status" value="1"/>
</dbReference>
<evidence type="ECO:0000256" key="3">
    <source>
        <dbReference type="ARBA" id="ARBA00023082"/>
    </source>
</evidence>
<name>A0ABU3E0T1_9FLAO</name>
<comment type="caution">
    <text evidence="8">The sequence shown here is derived from an EMBL/GenBank/DDBJ whole genome shotgun (WGS) entry which is preliminary data.</text>
</comment>
<dbReference type="InterPro" id="IPR036388">
    <property type="entry name" value="WH-like_DNA-bd_sf"/>
</dbReference>
<dbReference type="Gene3D" id="1.10.1740.10">
    <property type="match status" value="1"/>
</dbReference>
<dbReference type="PANTHER" id="PTHR43133">
    <property type="entry name" value="RNA POLYMERASE ECF-TYPE SIGMA FACTO"/>
    <property type="match status" value="1"/>
</dbReference>
<keyword evidence="9" id="KW-1185">Reference proteome</keyword>
<evidence type="ECO:0000313" key="9">
    <source>
        <dbReference type="Proteomes" id="UP001261624"/>
    </source>
</evidence>
<dbReference type="InterPro" id="IPR013249">
    <property type="entry name" value="RNA_pol_sigma70_r4_t2"/>
</dbReference>
<evidence type="ECO:0000256" key="1">
    <source>
        <dbReference type="ARBA" id="ARBA00010641"/>
    </source>
</evidence>
<dbReference type="InterPro" id="IPR014284">
    <property type="entry name" value="RNA_pol_sigma-70_dom"/>
</dbReference>
<dbReference type="InterPro" id="IPR014327">
    <property type="entry name" value="RNA_pol_sigma70_bacteroid"/>
</dbReference>
<evidence type="ECO:0000313" key="8">
    <source>
        <dbReference type="EMBL" id="MDT0689606.1"/>
    </source>
</evidence>
<keyword evidence="5" id="KW-0175">Coiled coil</keyword>
<dbReference type="InterPro" id="IPR013324">
    <property type="entry name" value="RNA_pol_sigma_r3/r4-like"/>
</dbReference>
<gene>
    <name evidence="8" type="ORF">RM549_07405</name>
</gene>
<organism evidence="8 9">
    <name type="scientific">Autumnicola patrickiae</name>
    <dbReference type="NCBI Taxonomy" id="3075591"/>
    <lineage>
        <taxon>Bacteria</taxon>
        <taxon>Pseudomonadati</taxon>
        <taxon>Bacteroidota</taxon>
        <taxon>Flavobacteriia</taxon>
        <taxon>Flavobacteriales</taxon>
        <taxon>Flavobacteriaceae</taxon>
        <taxon>Autumnicola</taxon>
    </lineage>
</organism>
<dbReference type="Proteomes" id="UP001261624">
    <property type="component" value="Unassembled WGS sequence"/>
</dbReference>
<dbReference type="RefSeq" id="WP_311683303.1">
    <property type="nucleotide sequence ID" value="NZ_JAVRHM010000006.1"/>
</dbReference>
<dbReference type="InterPro" id="IPR007627">
    <property type="entry name" value="RNA_pol_sigma70_r2"/>
</dbReference>
<evidence type="ECO:0000256" key="2">
    <source>
        <dbReference type="ARBA" id="ARBA00023015"/>
    </source>
</evidence>
<feature type="domain" description="RNA polymerase sigma-70 region 2" evidence="6">
    <location>
        <begin position="21"/>
        <end position="88"/>
    </location>
</feature>
<dbReference type="PANTHER" id="PTHR43133:SF46">
    <property type="entry name" value="RNA POLYMERASE SIGMA-70 FACTOR ECF SUBFAMILY"/>
    <property type="match status" value="1"/>
</dbReference>
<dbReference type="NCBIfam" id="TIGR02985">
    <property type="entry name" value="Sig70_bacteroi1"/>
    <property type="match status" value="1"/>
</dbReference>
<evidence type="ECO:0000256" key="5">
    <source>
        <dbReference type="SAM" id="Coils"/>
    </source>
</evidence>
<dbReference type="Gene3D" id="1.10.10.10">
    <property type="entry name" value="Winged helix-like DNA-binding domain superfamily/Winged helix DNA-binding domain"/>
    <property type="match status" value="1"/>
</dbReference>
<dbReference type="InterPro" id="IPR039425">
    <property type="entry name" value="RNA_pol_sigma-70-like"/>
</dbReference>
<dbReference type="Pfam" id="PF04542">
    <property type="entry name" value="Sigma70_r2"/>
    <property type="match status" value="1"/>
</dbReference>
<keyword evidence="3" id="KW-0731">Sigma factor</keyword>
<evidence type="ECO:0000259" key="6">
    <source>
        <dbReference type="Pfam" id="PF04542"/>
    </source>
</evidence>
<dbReference type="InterPro" id="IPR013325">
    <property type="entry name" value="RNA_pol_sigma_r2"/>
</dbReference>
<evidence type="ECO:0000259" key="7">
    <source>
        <dbReference type="Pfam" id="PF08281"/>
    </source>
</evidence>
<sequence>MTDVKLFLKIKDNNSLAFQQFYNKYYQRLLSYIITFTKDRDQAKDIVQEAFVILWTNRESIDTSKSPKSYIFFVARNIFIDHYRKEKRDLQFLIELKETALSEQIENDSEEIKQRIEKMKRMIENLPEKCKIILKLSKIEGLNYQEIANHLNISPKTVESQMRIAFNKIREQFSEEDLIFFFSFYRSVHFN</sequence>
<dbReference type="Pfam" id="PF08281">
    <property type="entry name" value="Sigma70_r4_2"/>
    <property type="match status" value="1"/>
</dbReference>
<proteinExistence type="inferred from homology"/>
<dbReference type="SUPFAM" id="SSF88659">
    <property type="entry name" value="Sigma3 and sigma4 domains of RNA polymerase sigma factors"/>
    <property type="match status" value="1"/>
</dbReference>
<dbReference type="SUPFAM" id="SSF88946">
    <property type="entry name" value="Sigma2 domain of RNA polymerase sigma factors"/>
    <property type="match status" value="1"/>
</dbReference>
<reference evidence="8 9" key="1">
    <citation type="submission" date="2023-09" db="EMBL/GenBank/DDBJ databases">
        <authorList>
            <person name="Rey-Velasco X."/>
        </authorList>
    </citation>
    <scope>NUCLEOTIDE SEQUENCE [LARGE SCALE GENOMIC DNA]</scope>
    <source>
        <strain evidence="8 9">F188</strain>
    </source>
</reference>
<dbReference type="EMBL" id="JAVRHM010000006">
    <property type="protein sequence ID" value="MDT0689606.1"/>
    <property type="molecule type" value="Genomic_DNA"/>
</dbReference>